<reference evidence="3 4" key="1">
    <citation type="journal article" date="2015" name="Genome Biol.">
        <title>Comparative genomics of Steinernema reveals deeply conserved gene regulatory networks.</title>
        <authorList>
            <person name="Dillman A.R."/>
            <person name="Macchietto M."/>
            <person name="Porter C.F."/>
            <person name="Rogers A."/>
            <person name="Williams B."/>
            <person name="Antoshechkin I."/>
            <person name="Lee M.M."/>
            <person name="Goodwin Z."/>
            <person name="Lu X."/>
            <person name="Lewis E.E."/>
            <person name="Goodrich-Blair H."/>
            <person name="Stock S.P."/>
            <person name="Adams B.J."/>
            <person name="Sternberg P.W."/>
            <person name="Mortazavi A."/>
        </authorList>
    </citation>
    <scope>NUCLEOTIDE SEQUENCE [LARGE SCALE GENOMIC DNA]</scope>
    <source>
        <strain evidence="3 4">ALL</strain>
    </source>
</reference>
<dbReference type="PROSITE" id="PS50055">
    <property type="entry name" value="TYR_PHOSPHATASE_PTP"/>
    <property type="match status" value="1"/>
</dbReference>
<feature type="compositionally biased region" description="Basic and acidic residues" evidence="1">
    <location>
        <begin position="134"/>
        <end position="146"/>
    </location>
</feature>
<comment type="caution">
    <text evidence="3">The sequence shown here is derived from an EMBL/GenBank/DDBJ whole genome shotgun (WGS) entry which is preliminary data.</text>
</comment>
<evidence type="ECO:0000313" key="3">
    <source>
        <dbReference type="EMBL" id="TKR89128.1"/>
    </source>
</evidence>
<keyword evidence="4" id="KW-1185">Reference proteome</keyword>
<feature type="domain" description="Tyrosine-protein phosphatase" evidence="2">
    <location>
        <begin position="1"/>
        <end position="148"/>
    </location>
</feature>
<protein>
    <recommendedName>
        <fullName evidence="2">Tyrosine-protein phosphatase domain-containing protein</fullName>
    </recommendedName>
</protein>
<dbReference type="STRING" id="34508.A0A4U5NZQ2"/>
<dbReference type="SUPFAM" id="SSF52799">
    <property type="entry name" value="(Phosphotyrosine protein) phosphatases II"/>
    <property type="match status" value="1"/>
</dbReference>
<dbReference type="OrthoDB" id="10253954at2759"/>
<accession>A0A4U5NZQ2</accession>
<evidence type="ECO:0000256" key="1">
    <source>
        <dbReference type="SAM" id="MobiDB-lite"/>
    </source>
</evidence>
<dbReference type="EMBL" id="AZBU02000003">
    <property type="protein sequence ID" value="TKR89128.1"/>
    <property type="molecule type" value="Genomic_DNA"/>
</dbReference>
<dbReference type="GO" id="GO:0004725">
    <property type="term" value="F:protein tyrosine phosphatase activity"/>
    <property type="evidence" value="ECO:0007669"/>
    <property type="project" value="InterPro"/>
</dbReference>
<dbReference type="Proteomes" id="UP000298663">
    <property type="component" value="Unassembled WGS sequence"/>
</dbReference>
<dbReference type="Pfam" id="PF00102">
    <property type="entry name" value="Y_phosphatase"/>
    <property type="match status" value="1"/>
</dbReference>
<dbReference type="PANTHER" id="PTHR19134:SF527">
    <property type="entry name" value="TYROSINE-PROTEIN PHOSPHATASE NON-RECEPTOR TYPE 7"/>
    <property type="match status" value="1"/>
</dbReference>
<evidence type="ECO:0000313" key="4">
    <source>
        <dbReference type="Proteomes" id="UP000298663"/>
    </source>
</evidence>
<dbReference type="Gene3D" id="3.90.190.10">
    <property type="entry name" value="Protein tyrosine phosphatase superfamily"/>
    <property type="match status" value="1"/>
</dbReference>
<dbReference type="PANTHER" id="PTHR19134">
    <property type="entry name" value="RECEPTOR-TYPE TYROSINE-PROTEIN PHOSPHATASE"/>
    <property type="match status" value="1"/>
</dbReference>
<proteinExistence type="predicted"/>
<dbReference type="InterPro" id="IPR029021">
    <property type="entry name" value="Prot-tyrosine_phosphatase-like"/>
</dbReference>
<name>A0A4U5NZQ2_STECR</name>
<sequence length="212" mass="23751">MVIQEESLCLVMLCNVKEKGMDKCAQYWPLEVNETQIYGDVQVTNQGMRPLSEEETTVRISSLLLKWKENGKAPGTRRQPLPVVRLAGSRRAPDAPHRDGAPLGGARHAEANHRPLLRRHRPHWEHRGHRIHPRAYDERPPLRGDGRTPQGPPQPASLQHPNGLAIPLRAPSCCITSSTSTEKAPTTRKSSPNTRSSSRTTTRPRLESQQDL</sequence>
<dbReference type="AlphaFoldDB" id="A0A4U5NZQ2"/>
<feature type="compositionally biased region" description="Basic residues" evidence="1">
    <location>
        <begin position="115"/>
        <end position="133"/>
    </location>
</feature>
<organism evidence="3 4">
    <name type="scientific">Steinernema carpocapsae</name>
    <name type="common">Entomopathogenic nematode</name>
    <dbReference type="NCBI Taxonomy" id="34508"/>
    <lineage>
        <taxon>Eukaryota</taxon>
        <taxon>Metazoa</taxon>
        <taxon>Ecdysozoa</taxon>
        <taxon>Nematoda</taxon>
        <taxon>Chromadorea</taxon>
        <taxon>Rhabditida</taxon>
        <taxon>Tylenchina</taxon>
        <taxon>Panagrolaimomorpha</taxon>
        <taxon>Strongyloidoidea</taxon>
        <taxon>Steinernematidae</taxon>
        <taxon>Steinernema</taxon>
    </lineage>
</organism>
<feature type="compositionally biased region" description="Basic and acidic residues" evidence="1">
    <location>
        <begin position="91"/>
        <end position="100"/>
    </location>
</feature>
<gene>
    <name evidence="3" type="ORF">L596_013273</name>
</gene>
<evidence type="ECO:0000259" key="2">
    <source>
        <dbReference type="PROSITE" id="PS50055"/>
    </source>
</evidence>
<feature type="region of interest" description="Disordered" evidence="1">
    <location>
        <begin position="88"/>
        <end position="212"/>
    </location>
</feature>
<feature type="compositionally biased region" description="Polar residues" evidence="1">
    <location>
        <begin position="174"/>
        <end position="184"/>
    </location>
</feature>
<dbReference type="InterPro" id="IPR050348">
    <property type="entry name" value="Protein-Tyr_Phosphatase"/>
</dbReference>
<dbReference type="InterPro" id="IPR000242">
    <property type="entry name" value="PTP_cat"/>
</dbReference>
<reference evidence="3 4" key="2">
    <citation type="journal article" date="2019" name="G3 (Bethesda)">
        <title>Hybrid Assembly of the Genome of the Entomopathogenic Nematode Steinernema carpocapsae Identifies the X-Chromosome.</title>
        <authorList>
            <person name="Serra L."/>
            <person name="Macchietto M."/>
            <person name="Macias-Munoz A."/>
            <person name="McGill C.J."/>
            <person name="Rodriguez I.M."/>
            <person name="Rodriguez B."/>
            <person name="Murad R."/>
            <person name="Mortazavi A."/>
        </authorList>
    </citation>
    <scope>NUCLEOTIDE SEQUENCE [LARGE SCALE GENOMIC DNA]</scope>
    <source>
        <strain evidence="3 4">ALL</strain>
    </source>
</reference>
<feature type="compositionally biased region" description="Low complexity" evidence="1">
    <location>
        <begin position="187"/>
        <end position="203"/>
    </location>
</feature>